<dbReference type="AlphaFoldDB" id="A0A4Z2H0T0"/>
<keyword evidence="3" id="KW-1185">Reference proteome</keyword>
<name>A0A4Z2H0T0_9TELE</name>
<accession>A0A4Z2H0T0</accession>
<dbReference type="EMBL" id="SRLO01000356">
    <property type="protein sequence ID" value="TNN59448.1"/>
    <property type="molecule type" value="Genomic_DNA"/>
</dbReference>
<comment type="caution">
    <text evidence="2">The sequence shown here is derived from an EMBL/GenBank/DDBJ whole genome shotgun (WGS) entry which is preliminary data.</text>
</comment>
<gene>
    <name evidence="2" type="ORF">EYF80_030363</name>
</gene>
<dbReference type="Proteomes" id="UP000314294">
    <property type="component" value="Unassembled WGS sequence"/>
</dbReference>
<evidence type="ECO:0000256" key="1">
    <source>
        <dbReference type="SAM" id="MobiDB-lite"/>
    </source>
</evidence>
<feature type="region of interest" description="Disordered" evidence="1">
    <location>
        <begin position="105"/>
        <end position="126"/>
    </location>
</feature>
<evidence type="ECO:0000313" key="3">
    <source>
        <dbReference type="Proteomes" id="UP000314294"/>
    </source>
</evidence>
<protein>
    <submittedName>
        <fullName evidence="2">Uncharacterized protein</fullName>
    </submittedName>
</protein>
<evidence type="ECO:0000313" key="2">
    <source>
        <dbReference type="EMBL" id="TNN59448.1"/>
    </source>
</evidence>
<organism evidence="2 3">
    <name type="scientific">Liparis tanakae</name>
    <name type="common">Tanaka's snailfish</name>
    <dbReference type="NCBI Taxonomy" id="230148"/>
    <lineage>
        <taxon>Eukaryota</taxon>
        <taxon>Metazoa</taxon>
        <taxon>Chordata</taxon>
        <taxon>Craniata</taxon>
        <taxon>Vertebrata</taxon>
        <taxon>Euteleostomi</taxon>
        <taxon>Actinopterygii</taxon>
        <taxon>Neopterygii</taxon>
        <taxon>Teleostei</taxon>
        <taxon>Neoteleostei</taxon>
        <taxon>Acanthomorphata</taxon>
        <taxon>Eupercaria</taxon>
        <taxon>Perciformes</taxon>
        <taxon>Cottioidei</taxon>
        <taxon>Cottales</taxon>
        <taxon>Liparidae</taxon>
        <taxon>Liparis</taxon>
    </lineage>
</organism>
<proteinExistence type="predicted"/>
<sequence length="159" mass="17675">MSSYGNDDLVCDGTEKISVPLRRFYFQPSSFIPESSRIVPVSPLESSIPGARRRTTFRRLRMCPAPLGDAVVFFRTTLTGDPFPHEPQLLLDQLVRLFLKAPGRRFSESEDGKGSGSGDVYLPQNQGDENSAVFKGDFQASGYMCSDGLETENILYLLK</sequence>
<reference evidence="2 3" key="1">
    <citation type="submission" date="2019-03" db="EMBL/GenBank/DDBJ databases">
        <title>First draft genome of Liparis tanakae, snailfish: a comprehensive survey of snailfish specific genes.</title>
        <authorList>
            <person name="Kim W."/>
            <person name="Song I."/>
            <person name="Jeong J.-H."/>
            <person name="Kim D."/>
            <person name="Kim S."/>
            <person name="Ryu S."/>
            <person name="Song J.Y."/>
            <person name="Lee S.K."/>
        </authorList>
    </citation>
    <scope>NUCLEOTIDE SEQUENCE [LARGE SCALE GENOMIC DNA]</scope>
    <source>
        <tissue evidence="2">Muscle</tissue>
    </source>
</reference>